<feature type="domain" description="GPI inositol-deacylase winged helix" evidence="4">
    <location>
        <begin position="7"/>
        <end position="89"/>
    </location>
</feature>
<sequence>METLAGRLAQRALSWLVAALRPLRLSEIMEALSINLQTRTLDFDIGPMHSGALLDACGSLVTYTEKTGVIILSHFSVKEYLMAECTRSNLQPYHVNPEHSHLLLVQSCICYISTCLKRAQGPVLVDASSSRSTGISSQPMVRLHPRSCPLLDYALDDAIGHFEHLGSAFKSALPDVAVLAKDIQRHSWAWDHVCIPARWSRREIETVKPRWPAASHDLLLYILVAFASNSFMSAYFRRTALKPKDGTNPLVYAAYFDKDEHARTLLSLGARLNHRGWEIDGYRQSFPISVAFYHQHYTMVTYFVEEGSPIPPGIFTYTFGLGLPLFMARVLIQADEFAEHMNNSFKESAVYAMETLNEWITRPGITEQDLIVFARRFIQVADEHSTAESVRQALFRFAVAQGYLAAARYLLTLGTLPPPDLLIQLYHHPGSWKTAPMILFLVENGADVLVRTWCGDSVLHTVLWAPGGFHFTSNDADEGDILEVTELLVDLGCDPFEADSRGKPPLQIAVERGYISVARYLLDLGAHPSPDFLVTLHHGWLRRRIAPMICLLVDNGANALAHTSDGDSLLHAILRSLEEEEALEAARALVVYGCDPLEADSRGKAPLRIAVERGHISVARYLLTIGAHLPLDFLVTLKLDRPCRRIAPMICLLVDNGANALAHSSDGDSLLHVILRSLNDGDEILEAARVLVGYGCDPFEADSCGKTPLHIAVEQQDISVVRYLLTLGAHLPPDFLVTLRGDWCWSIAPMIRLLVENGADVLSHTSDGDSLLHVVLRSSNNDENALEVARVLVGYGCNPLEADSHGKTPLQIAVAQDHVSIARYLLTLGAHPHPDFFATLENNQYQSIAPMLRSLVENGANVLMHTSKGDPLLHVMLRSLNDDDEALEVARVLVGYGCDPLEADAHGKTALHIAVEESHISVARYLITLGVHPPIDFLRVVTSGYLWYHWGRAPMIRLLVENGANVLVHTSDGDSLLHVVLQSFHSEDGVFEAVRLLIGYGCDPLEANTHGETPLHIAVERGYTSVARYLLTLGAHLPVDFLVILGRHKWCRSEVPMVRLLVEYGANALAHTSDGDSLLHVVLRSSNNDENALDAAGILVGYGCDPLEANIHGETPLHIAVERQFISVAQYLLTLGAHPSPDFLLTLGRHWWYQPETDCRVSVFTSTESKAPMVRFLVENGASALAHSGDGDSLLHVVLQSLEDENEALDVARVLVGYGCDPREADSRGKAPLQIAVERGYTSVVQYLLTLGAHPPPDLLDRSIAPMIRLLVENQVDALAHTSNGDSLLHVVLRSSHNGDKALQAARVLVGYGCDPLDTNSRGETPLHIAAERRHLSVARYLITRGASVLAKAYNGDTVLHSAATGDCALETIKFLVKHGCDPAVSNDNGKTLLHDAVDHGHIETIEYILSLNTPPPCDILFTAIQSDNNTEYCRNITKILVTSGCDTQTCNSDGETLLQAAIKKGKVDVVEYLLSVMSSHNLSLEDLLSAAALAPPSIQSKMRCMITDRRARSESPELPAAKRIKRS</sequence>
<reference evidence="5" key="2">
    <citation type="journal article" date="2020" name="Nat. Commun.">
        <title>Large-scale genome sequencing of mycorrhizal fungi provides insights into the early evolution of symbiotic traits.</title>
        <authorList>
            <person name="Miyauchi S."/>
            <person name="Kiss E."/>
            <person name="Kuo A."/>
            <person name="Drula E."/>
            <person name="Kohler A."/>
            <person name="Sanchez-Garcia M."/>
            <person name="Morin E."/>
            <person name="Andreopoulos B."/>
            <person name="Barry K.W."/>
            <person name="Bonito G."/>
            <person name="Buee M."/>
            <person name="Carver A."/>
            <person name="Chen C."/>
            <person name="Cichocki N."/>
            <person name="Clum A."/>
            <person name="Culley D."/>
            <person name="Crous P.W."/>
            <person name="Fauchery L."/>
            <person name="Girlanda M."/>
            <person name="Hayes R.D."/>
            <person name="Keri Z."/>
            <person name="LaButti K."/>
            <person name="Lipzen A."/>
            <person name="Lombard V."/>
            <person name="Magnuson J."/>
            <person name="Maillard F."/>
            <person name="Murat C."/>
            <person name="Nolan M."/>
            <person name="Ohm R.A."/>
            <person name="Pangilinan J."/>
            <person name="Pereira M.F."/>
            <person name="Perotto S."/>
            <person name="Peter M."/>
            <person name="Pfister S."/>
            <person name="Riley R."/>
            <person name="Sitrit Y."/>
            <person name="Stielow J.B."/>
            <person name="Szollosi G."/>
            <person name="Zifcakova L."/>
            <person name="Stursova M."/>
            <person name="Spatafora J.W."/>
            <person name="Tedersoo L."/>
            <person name="Vaario L.M."/>
            <person name="Yamada A."/>
            <person name="Yan M."/>
            <person name="Wang P."/>
            <person name="Xu J."/>
            <person name="Bruns T."/>
            <person name="Baldrian P."/>
            <person name="Vilgalys R."/>
            <person name="Dunand C."/>
            <person name="Henrissat B."/>
            <person name="Grigoriev I.V."/>
            <person name="Hibbett D."/>
            <person name="Nagy L.G."/>
            <person name="Martin F.M."/>
        </authorList>
    </citation>
    <scope>NUCLEOTIDE SEQUENCE</scope>
    <source>
        <strain evidence="5">BED1</strain>
    </source>
</reference>
<dbReference type="PANTHER" id="PTHR24198:SF165">
    <property type="entry name" value="ANKYRIN REPEAT-CONTAINING PROTEIN-RELATED"/>
    <property type="match status" value="1"/>
</dbReference>
<feature type="repeat" description="ANK" evidence="3">
    <location>
        <begin position="1389"/>
        <end position="1411"/>
    </location>
</feature>
<comment type="caution">
    <text evidence="5">The sequence shown here is derived from an EMBL/GenBank/DDBJ whole genome shotgun (WGS) entry which is preliminary data.</text>
</comment>
<protein>
    <submittedName>
        <fullName evidence="5">Ankyrin repeat-containing domain protein</fullName>
    </submittedName>
</protein>
<dbReference type="Proteomes" id="UP001194468">
    <property type="component" value="Unassembled WGS sequence"/>
</dbReference>
<proteinExistence type="predicted"/>
<evidence type="ECO:0000259" key="4">
    <source>
        <dbReference type="Pfam" id="PF22939"/>
    </source>
</evidence>
<evidence type="ECO:0000256" key="1">
    <source>
        <dbReference type="ARBA" id="ARBA00022737"/>
    </source>
</evidence>
<feature type="repeat" description="ANK" evidence="3">
    <location>
        <begin position="1112"/>
        <end position="1137"/>
    </location>
</feature>
<feature type="repeat" description="ANK" evidence="3">
    <location>
        <begin position="602"/>
        <end position="629"/>
    </location>
</feature>
<feature type="repeat" description="ANK" evidence="3">
    <location>
        <begin position="1228"/>
        <end position="1253"/>
    </location>
</feature>
<evidence type="ECO:0000313" key="5">
    <source>
        <dbReference type="EMBL" id="KAF8441589.1"/>
    </source>
</evidence>
<feature type="repeat" description="ANK" evidence="3">
    <location>
        <begin position="1355"/>
        <end position="1388"/>
    </location>
</feature>
<evidence type="ECO:0000313" key="6">
    <source>
        <dbReference type="Proteomes" id="UP001194468"/>
    </source>
</evidence>
<keyword evidence="1" id="KW-0677">Repeat</keyword>
<dbReference type="PROSITE" id="PS50297">
    <property type="entry name" value="ANK_REP_REGION"/>
    <property type="match status" value="10"/>
</dbReference>
<feature type="repeat" description="ANK" evidence="3">
    <location>
        <begin position="1010"/>
        <end position="1037"/>
    </location>
</feature>
<evidence type="ECO:0000256" key="2">
    <source>
        <dbReference type="ARBA" id="ARBA00023043"/>
    </source>
</evidence>
<dbReference type="Pfam" id="PF12796">
    <property type="entry name" value="Ank_2"/>
    <property type="match status" value="8"/>
</dbReference>
<organism evidence="5 6">
    <name type="scientific">Boletus edulis BED1</name>
    <dbReference type="NCBI Taxonomy" id="1328754"/>
    <lineage>
        <taxon>Eukaryota</taxon>
        <taxon>Fungi</taxon>
        <taxon>Dikarya</taxon>
        <taxon>Basidiomycota</taxon>
        <taxon>Agaricomycotina</taxon>
        <taxon>Agaricomycetes</taxon>
        <taxon>Agaricomycetidae</taxon>
        <taxon>Boletales</taxon>
        <taxon>Boletineae</taxon>
        <taxon>Boletaceae</taxon>
        <taxon>Boletoideae</taxon>
        <taxon>Boletus</taxon>
    </lineage>
</organism>
<feature type="repeat" description="ANK" evidence="3">
    <location>
        <begin position="704"/>
        <end position="731"/>
    </location>
</feature>
<feature type="repeat" description="ANK" evidence="3">
    <location>
        <begin position="1322"/>
        <end position="1354"/>
    </location>
</feature>
<dbReference type="PROSITE" id="PS50088">
    <property type="entry name" value="ANK_REPEAT"/>
    <property type="match status" value="11"/>
</dbReference>
<dbReference type="EMBL" id="WHUW01000010">
    <property type="protein sequence ID" value="KAF8441589.1"/>
    <property type="molecule type" value="Genomic_DNA"/>
</dbReference>
<keyword evidence="6" id="KW-1185">Reference proteome</keyword>
<reference evidence="5" key="1">
    <citation type="submission" date="2019-10" db="EMBL/GenBank/DDBJ databases">
        <authorList>
            <consortium name="DOE Joint Genome Institute"/>
            <person name="Kuo A."/>
            <person name="Miyauchi S."/>
            <person name="Kiss E."/>
            <person name="Drula E."/>
            <person name="Kohler A."/>
            <person name="Sanchez-Garcia M."/>
            <person name="Andreopoulos B."/>
            <person name="Barry K.W."/>
            <person name="Bonito G."/>
            <person name="Buee M."/>
            <person name="Carver A."/>
            <person name="Chen C."/>
            <person name="Cichocki N."/>
            <person name="Clum A."/>
            <person name="Culley D."/>
            <person name="Crous P.W."/>
            <person name="Fauchery L."/>
            <person name="Girlanda M."/>
            <person name="Hayes R."/>
            <person name="Keri Z."/>
            <person name="LaButti K."/>
            <person name="Lipzen A."/>
            <person name="Lombard V."/>
            <person name="Magnuson J."/>
            <person name="Maillard F."/>
            <person name="Morin E."/>
            <person name="Murat C."/>
            <person name="Nolan M."/>
            <person name="Ohm R."/>
            <person name="Pangilinan J."/>
            <person name="Pereira M."/>
            <person name="Perotto S."/>
            <person name="Peter M."/>
            <person name="Riley R."/>
            <person name="Sitrit Y."/>
            <person name="Stielow B."/>
            <person name="Szollosi G."/>
            <person name="Zifcakova L."/>
            <person name="Stursova M."/>
            <person name="Spatafora J.W."/>
            <person name="Tedersoo L."/>
            <person name="Vaario L.-M."/>
            <person name="Yamada A."/>
            <person name="Yan M."/>
            <person name="Wang P."/>
            <person name="Xu J."/>
            <person name="Bruns T."/>
            <person name="Baldrian P."/>
            <person name="Vilgalys R."/>
            <person name="Henrissat B."/>
            <person name="Grigoriev I.V."/>
            <person name="Hibbett D."/>
            <person name="Nagy L.G."/>
            <person name="Martin F.M."/>
        </authorList>
    </citation>
    <scope>NUCLEOTIDE SEQUENCE</scope>
    <source>
        <strain evidence="5">BED1</strain>
    </source>
</reference>
<feature type="repeat" description="ANK" evidence="3">
    <location>
        <begin position="805"/>
        <end position="830"/>
    </location>
</feature>
<dbReference type="SUPFAM" id="SSF48403">
    <property type="entry name" value="Ankyrin repeat"/>
    <property type="match status" value="4"/>
</dbReference>
<dbReference type="Gene3D" id="1.25.40.20">
    <property type="entry name" value="Ankyrin repeat-containing domain"/>
    <property type="match status" value="9"/>
</dbReference>
<feature type="repeat" description="ANK" evidence="3">
    <location>
        <begin position="501"/>
        <end position="526"/>
    </location>
</feature>
<gene>
    <name evidence="5" type="ORF">L210DRAFT_3537645</name>
</gene>
<name>A0AAD4BW66_BOLED</name>
<accession>A0AAD4BW66</accession>
<dbReference type="InterPro" id="IPR036770">
    <property type="entry name" value="Ankyrin_rpt-contain_sf"/>
</dbReference>
<dbReference type="SMART" id="SM00248">
    <property type="entry name" value="ANK"/>
    <property type="match status" value="21"/>
</dbReference>
<dbReference type="Pfam" id="PF22939">
    <property type="entry name" value="WHD_GPIID"/>
    <property type="match status" value="1"/>
</dbReference>
<evidence type="ECO:0000256" key="3">
    <source>
        <dbReference type="PROSITE-ProRule" id="PRU00023"/>
    </source>
</evidence>
<dbReference type="InterPro" id="IPR054471">
    <property type="entry name" value="GPIID_WHD"/>
</dbReference>
<dbReference type="InterPro" id="IPR002110">
    <property type="entry name" value="Ankyrin_rpt"/>
</dbReference>
<keyword evidence="2 3" id="KW-0040">ANK repeat</keyword>
<dbReference type="PANTHER" id="PTHR24198">
    <property type="entry name" value="ANKYRIN REPEAT AND PROTEIN KINASE DOMAIN-CONTAINING PROTEIN"/>
    <property type="match status" value="1"/>
</dbReference>
<feature type="repeat" description="ANK" evidence="3">
    <location>
        <begin position="906"/>
        <end position="931"/>
    </location>
</feature>